<dbReference type="GO" id="GO:0005615">
    <property type="term" value="C:extracellular space"/>
    <property type="evidence" value="ECO:0007669"/>
    <property type="project" value="TreeGrafter"/>
</dbReference>
<comment type="caution">
    <text evidence="2">The sequence shown here is derived from an EMBL/GenBank/DDBJ whole genome shotgun (WGS) entry which is preliminary data.</text>
</comment>
<organism evidence="2 3">
    <name type="scientific">Pararge aegeria aegeria</name>
    <dbReference type="NCBI Taxonomy" id="348720"/>
    <lineage>
        <taxon>Eukaryota</taxon>
        <taxon>Metazoa</taxon>
        <taxon>Ecdysozoa</taxon>
        <taxon>Arthropoda</taxon>
        <taxon>Hexapoda</taxon>
        <taxon>Insecta</taxon>
        <taxon>Pterygota</taxon>
        <taxon>Neoptera</taxon>
        <taxon>Endopterygota</taxon>
        <taxon>Lepidoptera</taxon>
        <taxon>Glossata</taxon>
        <taxon>Ditrysia</taxon>
        <taxon>Papilionoidea</taxon>
        <taxon>Nymphalidae</taxon>
        <taxon>Satyrinae</taxon>
        <taxon>Satyrini</taxon>
        <taxon>Parargina</taxon>
        <taxon>Pararge</taxon>
    </lineage>
</organism>
<gene>
    <name evidence="2" type="primary">jg5775</name>
    <name evidence="2" type="ORF">PAEG_LOCUS26321</name>
</gene>
<dbReference type="Proteomes" id="UP000838756">
    <property type="component" value="Unassembled WGS sequence"/>
</dbReference>
<dbReference type="PANTHER" id="PTHR11008:SF29">
    <property type="entry name" value="IP17226P"/>
    <property type="match status" value="1"/>
</dbReference>
<sequence length="223" mass="25309">MKVVFVAFLALAVSANAFPQDYELENREPRIVENTIRRAFEAVSREIRERGWDPAQIINYELRTTIQPGVEVWVQIKDSEMHGISNFDVGRVNYNAVTGRLTIDFGLPRVSVMIGSAAAQVNHHGDKYDGVLSGTFLLTNLRVIVDARVTIGITGINFRSLSIDFRHGRIQSNLRLTVQGVDHSNTLNEFLNVVLPRWFLENKQAIDKALSDFFLELIRRILD</sequence>
<evidence type="ECO:0000313" key="2">
    <source>
        <dbReference type="EMBL" id="CAH2267839.1"/>
    </source>
</evidence>
<dbReference type="PANTHER" id="PTHR11008">
    <property type="entry name" value="PROTEIN TAKEOUT-LIKE PROTEIN"/>
    <property type="match status" value="1"/>
</dbReference>
<dbReference type="OrthoDB" id="7339216at2759"/>
<feature type="chain" id="PRO_5035820633" evidence="1">
    <location>
        <begin position="18"/>
        <end position="223"/>
    </location>
</feature>
<protein>
    <submittedName>
        <fullName evidence="2">Jg5775 protein</fullName>
    </submittedName>
</protein>
<proteinExistence type="predicted"/>
<keyword evidence="3" id="KW-1185">Reference proteome</keyword>
<dbReference type="AlphaFoldDB" id="A0A8S4SFV0"/>
<dbReference type="InterPro" id="IPR038606">
    <property type="entry name" value="To_sf"/>
</dbReference>
<evidence type="ECO:0000256" key="1">
    <source>
        <dbReference type="SAM" id="SignalP"/>
    </source>
</evidence>
<dbReference type="Gene3D" id="3.15.10.30">
    <property type="entry name" value="Haemolymph juvenile hormone binding protein"/>
    <property type="match status" value="1"/>
</dbReference>
<reference evidence="2" key="1">
    <citation type="submission" date="2022-03" db="EMBL/GenBank/DDBJ databases">
        <authorList>
            <person name="Lindestad O."/>
        </authorList>
    </citation>
    <scope>NUCLEOTIDE SEQUENCE</scope>
</reference>
<evidence type="ECO:0000313" key="3">
    <source>
        <dbReference type="Proteomes" id="UP000838756"/>
    </source>
</evidence>
<feature type="signal peptide" evidence="1">
    <location>
        <begin position="1"/>
        <end position="17"/>
    </location>
</feature>
<keyword evidence="1" id="KW-0732">Signal</keyword>
<dbReference type="Pfam" id="PF06585">
    <property type="entry name" value="JHBP"/>
    <property type="match status" value="1"/>
</dbReference>
<name>A0A8S4SFV0_9NEOP</name>
<accession>A0A8S4SFV0</accession>
<dbReference type="EMBL" id="CAKXAJ010026402">
    <property type="protein sequence ID" value="CAH2267839.1"/>
    <property type="molecule type" value="Genomic_DNA"/>
</dbReference>
<dbReference type="InterPro" id="IPR010562">
    <property type="entry name" value="Haemolymph_juvenile_hormone-bd"/>
</dbReference>